<gene>
    <name evidence="2" type="ORF">HNQ81_000916</name>
</gene>
<sequence length="292" mass="31632">MRCPKCGFISFDQLPKCGKCGKDFNNVADLVHGTAFSVTAPLFLKIQDLDETKTYGEDIRISDEVVEDFEVQDPDLEILFDDQEPETIAERSSLQMETGDESGLRDGMELPLEPGQDEEGDIAIDLSQFENDLKGPVLGGSVAAPGSGTTIGRELPEELADISDLAPPPRETFPPVTEKSEDGFDFSLDLDTDDLEGDTHLAVSKSMEAQPAAKQDDDEFDFSLDLDMDDLGGGTSKVANQAEDELDFSLDLGIDELKTRPDTAGRKASSAGDIDPELDFDLDLGGLTLDKD</sequence>
<reference evidence="2 3" key="1">
    <citation type="submission" date="2020-08" db="EMBL/GenBank/DDBJ databases">
        <title>Genomic Encyclopedia of Type Strains, Phase IV (KMG-IV): sequencing the most valuable type-strain genomes for metagenomic binning, comparative biology and taxonomic classification.</title>
        <authorList>
            <person name="Goeker M."/>
        </authorList>
    </citation>
    <scope>NUCLEOTIDE SEQUENCE [LARGE SCALE GENOMIC DNA]</scope>
    <source>
        <strain evidence="2 3">DSM 28570</strain>
    </source>
</reference>
<evidence type="ECO:0000313" key="3">
    <source>
        <dbReference type="Proteomes" id="UP000539642"/>
    </source>
</evidence>
<feature type="region of interest" description="Disordered" evidence="1">
    <location>
        <begin position="159"/>
        <end position="184"/>
    </location>
</feature>
<dbReference type="Proteomes" id="UP000539642">
    <property type="component" value="Unassembled WGS sequence"/>
</dbReference>
<organism evidence="2 3">
    <name type="scientific">Desulfoprunum benzoelyticum</name>
    <dbReference type="NCBI Taxonomy" id="1506996"/>
    <lineage>
        <taxon>Bacteria</taxon>
        <taxon>Pseudomonadati</taxon>
        <taxon>Thermodesulfobacteriota</taxon>
        <taxon>Desulfobulbia</taxon>
        <taxon>Desulfobulbales</taxon>
        <taxon>Desulfobulbaceae</taxon>
        <taxon>Desulfoprunum</taxon>
    </lineage>
</organism>
<accession>A0A840URC0</accession>
<dbReference type="AlphaFoldDB" id="A0A840URC0"/>
<name>A0A840URC0_9BACT</name>
<evidence type="ECO:0000256" key="1">
    <source>
        <dbReference type="SAM" id="MobiDB-lite"/>
    </source>
</evidence>
<protein>
    <submittedName>
        <fullName evidence="2">Uncharacterized protein</fullName>
    </submittedName>
</protein>
<dbReference type="EMBL" id="JACHEO010000003">
    <property type="protein sequence ID" value="MBB5347203.1"/>
    <property type="molecule type" value="Genomic_DNA"/>
</dbReference>
<feature type="region of interest" description="Disordered" evidence="1">
    <location>
        <begin position="259"/>
        <end position="280"/>
    </location>
</feature>
<proteinExistence type="predicted"/>
<dbReference type="RefSeq" id="WP_183348744.1">
    <property type="nucleotide sequence ID" value="NZ_JACHEO010000003.1"/>
</dbReference>
<keyword evidence="3" id="KW-1185">Reference proteome</keyword>
<evidence type="ECO:0000313" key="2">
    <source>
        <dbReference type="EMBL" id="MBB5347203.1"/>
    </source>
</evidence>
<comment type="caution">
    <text evidence="2">The sequence shown here is derived from an EMBL/GenBank/DDBJ whole genome shotgun (WGS) entry which is preliminary data.</text>
</comment>